<dbReference type="RefSeq" id="XP_002485874.1">
    <property type="nucleotide sequence ID" value="XM_002485829.1"/>
</dbReference>
<feature type="compositionally biased region" description="Basic residues" evidence="1">
    <location>
        <begin position="54"/>
        <end position="65"/>
    </location>
</feature>
<dbReference type="HOGENOM" id="CLU_2028288_0_0_1"/>
<organism evidence="2 3">
    <name type="scientific">Talaromyces stipitatus (strain ATCC 10500 / CBS 375.48 / QM 6759 / NRRL 1006)</name>
    <name type="common">Penicillium stipitatum</name>
    <dbReference type="NCBI Taxonomy" id="441959"/>
    <lineage>
        <taxon>Eukaryota</taxon>
        <taxon>Fungi</taxon>
        <taxon>Dikarya</taxon>
        <taxon>Ascomycota</taxon>
        <taxon>Pezizomycotina</taxon>
        <taxon>Eurotiomycetes</taxon>
        <taxon>Eurotiomycetidae</taxon>
        <taxon>Eurotiales</taxon>
        <taxon>Trichocomaceae</taxon>
        <taxon>Talaromyces</taxon>
        <taxon>Talaromyces sect. Talaromyces</taxon>
    </lineage>
</organism>
<dbReference type="Proteomes" id="UP000001745">
    <property type="component" value="Unassembled WGS sequence"/>
</dbReference>
<protein>
    <submittedName>
        <fullName evidence="2">Uncharacterized protein</fullName>
    </submittedName>
</protein>
<gene>
    <name evidence="2" type="ORF">TSTA_098910</name>
</gene>
<keyword evidence="3" id="KW-1185">Reference proteome</keyword>
<feature type="compositionally biased region" description="Basic and acidic residues" evidence="1">
    <location>
        <begin position="86"/>
        <end position="95"/>
    </location>
</feature>
<dbReference type="AlphaFoldDB" id="B8MLR4"/>
<dbReference type="VEuPathDB" id="FungiDB:TSTA_098910"/>
<dbReference type="GeneID" id="8099719"/>
<evidence type="ECO:0000313" key="2">
    <source>
        <dbReference type="EMBL" id="EED13636.1"/>
    </source>
</evidence>
<dbReference type="STRING" id="441959.B8MLR4"/>
<sequence>MKSPHPGDFNQPSEPVFRNIERQSPTSLSREDPHTYNRDERGRSRVAHEAEGKPRRKPQASKSRSRSSGSASRRLGTNSRPRSKMRRESKGRPDYRPWLTSRSEVRELTEKRRLTHRFGWEV</sequence>
<evidence type="ECO:0000256" key="1">
    <source>
        <dbReference type="SAM" id="MobiDB-lite"/>
    </source>
</evidence>
<accession>B8MLR4</accession>
<dbReference type="OMA" id="MKSPHPG"/>
<feature type="region of interest" description="Disordered" evidence="1">
    <location>
        <begin position="1"/>
        <end position="112"/>
    </location>
</feature>
<feature type="compositionally biased region" description="Basic and acidic residues" evidence="1">
    <location>
        <begin position="29"/>
        <end position="53"/>
    </location>
</feature>
<name>B8MLR4_TALSN</name>
<feature type="compositionally biased region" description="Basic and acidic residues" evidence="1">
    <location>
        <begin position="103"/>
        <end position="112"/>
    </location>
</feature>
<evidence type="ECO:0000313" key="3">
    <source>
        <dbReference type="Proteomes" id="UP000001745"/>
    </source>
</evidence>
<proteinExistence type="predicted"/>
<dbReference type="InParanoid" id="B8MLR4"/>
<dbReference type="EMBL" id="EQ962658">
    <property type="protein sequence ID" value="EED13636.1"/>
    <property type="molecule type" value="Genomic_DNA"/>
</dbReference>
<dbReference type="OrthoDB" id="4225757at2759"/>
<reference evidence="3" key="1">
    <citation type="journal article" date="2015" name="Genome Announc.">
        <title>Genome sequence of the AIDS-associated pathogen Penicillium marneffei (ATCC18224) and its near taxonomic relative Talaromyces stipitatus (ATCC10500).</title>
        <authorList>
            <person name="Nierman W.C."/>
            <person name="Fedorova-Abrams N.D."/>
            <person name="Andrianopoulos A."/>
        </authorList>
    </citation>
    <scope>NUCLEOTIDE SEQUENCE [LARGE SCALE GENOMIC DNA]</scope>
    <source>
        <strain evidence="3">ATCC 10500 / CBS 375.48 / QM 6759 / NRRL 1006</strain>
    </source>
</reference>